<dbReference type="Proteomes" id="UP000009049">
    <property type="component" value="Chromosome"/>
</dbReference>
<name>A4CGQ9_ROBBH</name>
<gene>
    <name evidence="2" type="ordered locus">RB2501_04445</name>
</gene>
<evidence type="ECO:0000313" key="2">
    <source>
        <dbReference type="EMBL" id="EAR16117.1"/>
    </source>
</evidence>
<evidence type="ECO:0000313" key="3">
    <source>
        <dbReference type="Proteomes" id="UP000009049"/>
    </source>
</evidence>
<sequence>MIVLLLLPACGESKKEANSPQGADAAVEETPYGDESNASPAQQGDYSALYALGESCKLTPGQLAEALDLEAGQVEEKGNYQGNCTYAVTEPGGLTIQYQVGNERWPQDIVLDNIRTARESDLYDIRMSDSGDTYITRHPAQGFLLLLNPEYANPVKISFNYFNPDGPKLTEAQMAQRRENTYKIANYLIESYQK</sequence>
<feature type="region of interest" description="Disordered" evidence="1">
    <location>
        <begin position="14"/>
        <end position="40"/>
    </location>
</feature>
<dbReference type="EMBL" id="CP001712">
    <property type="protein sequence ID" value="EAR16117.1"/>
    <property type="molecule type" value="Genomic_DNA"/>
</dbReference>
<dbReference type="HOGENOM" id="CLU_1401528_0_0_10"/>
<accession>A4CGQ9</accession>
<dbReference type="AlphaFoldDB" id="A4CGQ9"/>
<dbReference type="STRING" id="313596.RB2501_04445"/>
<keyword evidence="3" id="KW-1185">Reference proteome</keyword>
<evidence type="ECO:0000256" key="1">
    <source>
        <dbReference type="SAM" id="MobiDB-lite"/>
    </source>
</evidence>
<organism evidence="2 3">
    <name type="scientific">Robiginitalea biformata (strain ATCC BAA-864 / DSM 15991 / KCTC 12146 / HTCC2501)</name>
    <dbReference type="NCBI Taxonomy" id="313596"/>
    <lineage>
        <taxon>Bacteria</taxon>
        <taxon>Pseudomonadati</taxon>
        <taxon>Bacteroidota</taxon>
        <taxon>Flavobacteriia</taxon>
        <taxon>Flavobacteriales</taxon>
        <taxon>Flavobacteriaceae</taxon>
        <taxon>Robiginitalea</taxon>
    </lineage>
</organism>
<dbReference type="eggNOG" id="ENOG5033KZH">
    <property type="taxonomic scope" value="Bacteria"/>
</dbReference>
<reference evidence="2 3" key="1">
    <citation type="journal article" date="2009" name="J. Bacteriol.">
        <title>Complete genome sequence of Robiginitalea biformata HTCC2501.</title>
        <authorList>
            <person name="Oh H.M."/>
            <person name="Giovannoni S.J."/>
            <person name="Lee K."/>
            <person name="Ferriera S."/>
            <person name="Johnson J."/>
            <person name="Cho J.C."/>
        </authorList>
    </citation>
    <scope>NUCLEOTIDE SEQUENCE [LARGE SCALE GENOMIC DNA]</scope>
    <source>
        <strain evidence="3">ATCC BAA-864 / HTCC2501 / KCTC 12146</strain>
    </source>
</reference>
<protein>
    <submittedName>
        <fullName evidence="2">Uncharacterized protein</fullName>
    </submittedName>
</protein>
<dbReference type="KEGG" id="rbi:RB2501_04445"/>
<proteinExistence type="predicted"/>